<feature type="domain" description="Diphthamide synthase" evidence="1">
    <location>
        <begin position="1"/>
        <end position="213"/>
    </location>
</feature>
<evidence type="ECO:0000259" key="1">
    <source>
        <dbReference type="Pfam" id="PF01902"/>
    </source>
</evidence>
<dbReference type="NCBIfam" id="TIGR00290">
    <property type="entry name" value="MJ0570_dom"/>
    <property type="match status" value="1"/>
</dbReference>
<evidence type="ECO:0000313" key="3">
    <source>
        <dbReference type="Proteomes" id="UP000093954"/>
    </source>
</evidence>
<proteinExistence type="predicted"/>
<dbReference type="Gene3D" id="3.90.1490.10">
    <property type="entry name" value="putative n-type atp pyrophosphatase, domain 2"/>
    <property type="match status" value="1"/>
</dbReference>
<dbReference type="GO" id="GO:0005524">
    <property type="term" value="F:ATP binding"/>
    <property type="evidence" value="ECO:0007669"/>
    <property type="project" value="UniProtKB-KW"/>
</dbReference>
<reference evidence="2 3" key="1">
    <citation type="journal article" date="2012" name="Front. Microbiol.">
        <title>Draft Genome Sequence of the Virulent Strain 01-B526 of the Fish Pathogen Aeromonas salmonicida.</title>
        <authorList>
            <person name="Charette S.J."/>
            <person name="Brochu F."/>
            <person name="Boyle B."/>
            <person name="Filion G."/>
            <person name="Tanaka K.H."/>
            <person name="Derome N."/>
        </authorList>
    </citation>
    <scope>NUCLEOTIDE SEQUENCE [LARGE SCALE GENOMIC DNA]</scope>
    <source>
        <strain evidence="2 3">P11</strain>
    </source>
</reference>
<protein>
    <submittedName>
        <fullName evidence="2">ATP-binding region</fullName>
    </submittedName>
</protein>
<dbReference type="PATRIC" id="fig|1353534.3.peg.1595"/>
<dbReference type="InterPro" id="IPR002761">
    <property type="entry name" value="Diphthami_syn_dom"/>
</dbReference>
<dbReference type="PANTHER" id="PTHR12196">
    <property type="entry name" value="DOMAIN OF UNKNOWN FUNCTION 71 DUF71 -CONTAINING PROTEIN"/>
    <property type="match status" value="1"/>
</dbReference>
<dbReference type="GO" id="GO:0017183">
    <property type="term" value="P:protein histidyl modification to diphthamide"/>
    <property type="evidence" value="ECO:0007669"/>
    <property type="project" value="TreeGrafter"/>
</dbReference>
<dbReference type="PANTHER" id="PTHR12196:SF2">
    <property type="entry name" value="DIPHTHINE--AMMONIA LIGASE"/>
    <property type="match status" value="1"/>
</dbReference>
<dbReference type="RefSeq" id="WP_083985602.1">
    <property type="nucleotide sequence ID" value="NZ_LROS01000014.1"/>
</dbReference>
<keyword evidence="2" id="KW-0547">Nucleotide-binding</keyword>
<dbReference type="CDD" id="cd01994">
    <property type="entry name" value="AANH_PF0828-like"/>
    <property type="match status" value="1"/>
</dbReference>
<sequence length="214" mass="23617">MKFAMSYSFGKDSALAMYKMIEAGHEPICLITAINERDGRSWFHGISQNIAEKSADSIGLPIIKASSTGRQKYVEAFTNALLQAKTLGAEVCVFGDIDIAEHLEWNKNVCNAAELECITPLWGTSRETLVKEEIESGITAVIKVVDHKYLDDEFLGRELTTELVDKIRQTGADVCGENGEYHTLVTYAPFYKAPVPIHLGEIVQIDGYGAIDIL</sequence>
<dbReference type="EMBL" id="LROS01000014">
    <property type="protein sequence ID" value="OBR94179.1"/>
    <property type="molecule type" value="Genomic_DNA"/>
</dbReference>
<dbReference type="Proteomes" id="UP000093954">
    <property type="component" value="Unassembled WGS sequence"/>
</dbReference>
<gene>
    <name evidence="2" type="ORF">CLRAG_15700</name>
</gene>
<dbReference type="GO" id="GO:0017178">
    <property type="term" value="F:diphthine-ammonia ligase activity"/>
    <property type="evidence" value="ECO:0007669"/>
    <property type="project" value="TreeGrafter"/>
</dbReference>
<comment type="caution">
    <text evidence="2">The sequence shown here is derived from an EMBL/GenBank/DDBJ whole genome shotgun (WGS) entry which is preliminary data.</text>
</comment>
<dbReference type="Gene3D" id="3.40.50.620">
    <property type="entry name" value="HUPs"/>
    <property type="match status" value="1"/>
</dbReference>
<organism evidence="2 3">
    <name type="scientific">Clostridium ragsdalei P11</name>
    <dbReference type="NCBI Taxonomy" id="1353534"/>
    <lineage>
        <taxon>Bacteria</taxon>
        <taxon>Bacillati</taxon>
        <taxon>Bacillota</taxon>
        <taxon>Clostridia</taxon>
        <taxon>Eubacteriales</taxon>
        <taxon>Clostridiaceae</taxon>
        <taxon>Clostridium</taxon>
    </lineage>
</organism>
<accession>A0A1A6AVR8</accession>
<dbReference type="Pfam" id="PF01902">
    <property type="entry name" value="Diphthami_syn_2"/>
    <property type="match status" value="1"/>
</dbReference>
<dbReference type="InterPro" id="IPR014729">
    <property type="entry name" value="Rossmann-like_a/b/a_fold"/>
</dbReference>
<name>A0A1A6AVR8_9CLOT</name>
<dbReference type="SUPFAM" id="SSF52402">
    <property type="entry name" value="Adenine nucleotide alpha hydrolases-like"/>
    <property type="match status" value="1"/>
</dbReference>
<keyword evidence="2" id="KW-0067">ATP-binding</keyword>
<dbReference type="AlphaFoldDB" id="A0A1A6AVR8"/>
<dbReference type="InterPro" id="IPR030662">
    <property type="entry name" value="DPH6/MJ0570"/>
</dbReference>
<keyword evidence="3" id="KW-1185">Reference proteome</keyword>
<evidence type="ECO:0000313" key="2">
    <source>
        <dbReference type="EMBL" id="OBR94179.1"/>
    </source>
</evidence>